<dbReference type="EMBL" id="FOCX01000003">
    <property type="protein sequence ID" value="SEN50399.1"/>
    <property type="molecule type" value="Genomic_DNA"/>
</dbReference>
<evidence type="ECO:0000313" key="3">
    <source>
        <dbReference type="Proteomes" id="UP000198775"/>
    </source>
</evidence>
<name>A0A1H8H309_9EURY</name>
<organism evidence="2 3">
    <name type="scientific">Halorientalis persicus</name>
    <dbReference type="NCBI Taxonomy" id="1367881"/>
    <lineage>
        <taxon>Archaea</taxon>
        <taxon>Methanobacteriati</taxon>
        <taxon>Methanobacteriota</taxon>
        <taxon>Stenosarchaea group</taxon>
        <taxon>Halobacteria</taxon>
        <taxon>Halobacteriales</taxon>
        <taxon>Haloarculaceae</taxon>
        <taxon>Halorientalis</taxon>
    </lineage>
</organism>
<protein>
    <submittedName>
        <fullName evidence="2">Uncharacterized protein</fullName>
    </submittedName>
</protein>
<keyword evidence="3" id="KW-1185">Reference proteome</keyword>
<evidence type="ECO:0000256" key="1">
    <source>
        <dbReference type="SAM" id="MobiDB-lite"/>
    </source>
</evidence>
<gene>
    <name evidence="2" type="ORF">SAMN05216388_1003273</name>
</gene>
<feature type="region of interest" description="Disordered" evidence="1">
    <location>
        <begin position="1"/>
        <end position="70"/>
    </location>
</feature>
<proteinExistence type="predicted"/>
<sequence>MHSKIRPFGPTAVRADGLRSTSPEVRAHDAEREDIAHVVQNSTAVEAEVTDKPCLPRASGYNPERDRQGR</sequence>
<dbReference type="AlphaFoldDB" id="A0A1H8H309"/>
<accession>A0A1H8H309</accession>
<evidence type="ECO:0000313" key="2">
    <source>
        <dbReference type="EMBL" id="SEN50399.1"/>
    </source>
</evidence>
<feature type="compositionally biased region" description="Basic and acidic residues" evidence="1">
    <location>
        <begin position="25"/>
        <end position="36"/>
    </location>
</feature>
<reference evidence="3" key="1">
    <citation type="submission" date="2016-10" db="EMBL/GenBank/DDBJ databases">
        <authorList>
            <person name="Varghese N."/>
            <person name="Submissions S."/>
        </authorList>
    </citation>
    <scope>NUCLEOTIDE SEQUENCE [LARGE SCALE GENOMIC DNA]</scope>
    <source>
        <strain evidence="3">IBRC-M 10043</strain>
    </source>
</reference>
<dbReference type="Proteomes" id="UP000198775">
    <property type="component" value="Unassembled WGS sequence"/>
</dbReference>